<feature type="transmembrane region" description="Helical" evidence="7">
    <location>
        <begin position="528"/>
        <end position="546"/>
    </location>
</feature>
<proteinExistence type="inferred from homology"/>
<sequence length="636" mass="70229">MDVSGLPEQPVARAKEIFGLWVTSFGAGPMMSVIAIILQLLIVKQTKYLASTNEEWVEWRDKFDEDRKCEGGPARDDLHPYRRPEGMSEDCDWFPINKEVPGLGLDYSSIMLLGSAVILLLTGVLLVVFGPFGDFGHYRRQLLIVSFMISVPSFGVMSFIGDPHLYWLNSILAVLGAVSFFFALKAPFIAYLPLLIESHWKLFKLKKRHLKCRSRTPMLHAANSSEGRCDGSGDGLGDAKSQPYKCSIEMAEQDGHDPPVILVLQDTSDGVQKPQGDGNAEEALRSWNSGMLEKVNSDTRMLTQGLVKSDDAEVAGLSQDQRLKFMEEYHTLREAVASEVTLKETSFFLTGQVLGLLVQFGIIFSIGEDSNPKDTLGERGAIGAATIWLAFFSSMGISLLKTREGPPFPEGNRFLIGFVRSVKTLHLMQKRLGHLLCLMVGRMLVWLGSQTLITVFALFLEREFSLSTEAFGPLLLIYFVCGAISAMGTSLLLAKLPGYTLLFLKVSSVLLSALPIYIVAGVQVKAELYILMAVAAMIAAPFPSLVRAMMAHMIPEGYTATIMSFEGLLENATVWVGPVVVFLVLELSDSMRWAVFSLIFFMVAGLPFVFSVKMSHALEQRMAFQDWDRAGAPVTL</sequence>
<evidence type="ECO:0000256" key="3">
    <source>
        <dbReference type="ARBA" id="ARBA00022448"/>
    </source>
</evidence>
<evidence type="ECO:0000256" key="2">
    <source>
        <dbReference type="ARBA" id="ARBA00006978"/>
    </source>
</evidence>
<evidence type="ECO:0000256" key="4">
    <source>
        <dbReference type="ARBA" id="ARBA00022692"/>
    </source>
</evidence>
<dbReference type="InterPro" id="IPR050495">
    <property type="entry name" value="ATG22/LtaA_families"/>
</dbReference>
<keyword evidence="5 7" id="KW-1133">Transmembrane helix</keyword>
<keyword evidence="3" id="KW-0813">Transport</keyword>
<dbReference type="EMBL" id="CAJHUC010001704">
    <property type="protein sequence ID" value="CAD7702087.1"/>
    <property type="molecule type" value="Genomic_DNA"/>
</dbReference>
<feature type="transmembrane region" description="Helical" evidence="7">
    <location>
        <begin position="20"/>
        <end position="42"/>
    </location>
</feature>
<feature type="transmembrane region" description="Helical" evidence="7">
    <location>
        <begin position="435"/>
        <end position="459"/>
    </location>
</feature>
<gene>
    <name evidence="8" type="ORF">OSTQU699_LOCUS7444</name>
</gene>
<organism evidence="8 9">
    <name type="scientific">Ostreobium quekettii</name>
    <dbReference type="NCBI Taxonomy" id="121088"/>
    <lineage>
        <taxon>Eukaryota</taxon>
        <taxon>Viridiplantae</taxon>
        <taxon>Chlorophyta</taxon>
        <taxon>core chlorophytes</taxon>
        <taxon>Ulvophyceae</taxon>
        <taxon>TCBD clade</taxon>
        <taxon>Bryopsidales</taxon>
        <taxon>Ostreobineae</taxon>
        <taxon>Ostreobiaceae</taxon>
        <taxon>Ostreobium</taxon>
    </lineage>
</organism>
<feature type="transmembrane region" description="Helical" evidence="7">
    <location>
        <begin position="501"/>
        <end position="522"/>
    </location>
</feature>
<accession>A0A8S1J7Q2</accession>
<feature type="transmembrane region" description="Helical" evidence="7">
    <location>
        <begin position="591"/>
        <end position="612"/>
    </location>
</feature>
<feature type="transmembrane region" description="Helical" evidence="7">
    <location>
        <begin position="471"/>
        <end position="494"/>
    </location>
</feature>
<dbReference type="OrthoDB" id="2012765at2759"/>
<keyword evidence="6 7" id="KW-0472">Membrane</keyword>
<dbReference type="SUPFAM" id="SSF103473">
    <property type="entry name" value="MFS general substrate transporter"/>
    <property type="match status" value="1"/>
</dbReference>
<dbReference type="InterPro" id="IPR036259">
    <property type="entry name" value="MFS_trans_sf"/>
</dbReference>
<evidence type="ECO:0000256" key="1">
    <source>
        <dbReference type="ARBA" id="ARBA00004127"/>
    </source>
</evidence>
<feature type="transmembrane region" description="Helical" evidence="7">
    <location>
        <begin position="347"/>
        <end position="367"/>
    </location>
</feature>
<comment type="subcellular location">
    <subcellularLocation>
        <location evidence="1">Endomembrane system</location>
        <topology evidence="1">Multi-pass membrane protein</topology>
    </subcellularLocation>
</comment>
<name>A0A8S1J7Q2_9CHLO</name>
<dbReference type="Pfam" id="PF11700">
    <property type="entry name" value="ATG22"/>
    <property type="match status" value="1"/>
</dbReference>
<dbReference type="AlphaFoldDB" id="A0A8S1J7Q2"/>
<feature type="transmembrane region" description="Helical" evidence="7">
    <location>
        <begin position="166"/>
        <end position="196"/>
    </location>
</feature>
<evidence type="ECO:0000256" key="5">
    <source>
        <dbReference type="ARBA" id="ARBA00022989"/>
    </source>
</evidence>
<dbReference type="Proteomes" id="UP000708148">
    <property type="component" value="Unassembled WGS sequence"/>
</dbReference>
<protein>
    <submittedName>
        <fullName evidence="8">Uncharacterized protein</fullName>
    </submittedName>
</protein>
<dbReference type="PANTHER" id="PTHR23519:SF1">
    <property type="entry name" value="AUTOPHAGY-RELATED PROTEIN 22"/>
    <property type="match status" value="1"/>
</dbReference>
<dbReference type="InterPro" id="IPR024671">
    <property type="entry name" value="Atg22-like"/>
</dbReference>
<dbReference type="GO" id="GO:0012505">
    <property type="term" value="C:endomembrane system"/>
    <property type="evidence" value="ECO:0007669"/>
    <property type="project" value="UniProtKB-SubCell"/>
</dbReference>
<dbReference type="Gene3D" id="1.20.1250.20">
    <property type="entry name" value="MFS general substrate transporter like domains"/>
    <property type="match status" value="1"/>
</dbReference>
<feature type="transmembrane region" description="Helical" evidence="7">
    <location>
        <begin position="379"/>
        <end position="400"/>
    </location>
</feature>
<dbReference type="PANTHER" id="PTHR23519">
    <property type="entry name" value="AUTOPHAGY-RELATED PROTEIN 22"/>
    <property type="match status" value="1"/>
</dbReference>
<comment type="similarity">
    <text evidence="2">Belongs to the ATG22 family.</text>
</comment>
<keyword evidence="4 7" id="KW-0812">Transmembrane</keyword>
<reference evidence="8" key="1">
    <citation type="submission" date="2020-12" db="EMBL/GenBank/DDBJ databases">
        <authorList>
            <person name="Iha C."/>
        </authorList>
    </citation>
    <scope>NUCLEOTIDE SEQUENCE</scope>
</reference>
<feature type="transmembrane region" description="Helical" evidence="7">
    <location>
        <begin position="142"/>
        <end position="160"/>
    </location>
</feature>
<feature type="transmembrane region" description="Helical" evidence="7">
    <location>
        <begin position="567"/>
        <end position="585"/>
    </location>
</feature>
<evidence type="ECO:0000313" key="9">
    <source>
        <dbReference type="Proteomes" id="UP000708148"/>
    </source>
</evidence>
<evidence type="ECO:0000256" key="7">
    <source>
        <dbReference type="SAM" id="Phobius"/>
    </source>
</evidence>
<feature type="transmembrane region" description="Helical" evidence="7">
    <location>
        <begin position="110"/>
        <end position="130"/>
    </location>
</feature>
<evidence type="ECO:0000313" key="8">
    <source>
        <dbReference type="EMBL" id="CAD7702087.1"/>
    </source>
</evidence>
<comment type="caution">
    <text evidence="8">The sequence shown here is derived from an EMBL/GenBank/DDBJ whole genome shotgun (WGS) entry which is preliminary data.</text>
</comment>
<evidence type="ECO:0000256" key="6">
    <source>
        <dbReference type="ARBA" id="ARBA00023136"/>
    </source>
</evidence>
<keyword evidence="9" id="KW-1185">Reference proteome</keyword>